<keyword evidence="2" id="KW-1185">Reference proteome</keyword>
<reference evidence="1" key="1">
    <citation type="submission" date="2021-12" db="EMBL/GenBank/DDBJ databases">
        <authorList>
            <person name="Cha I.-T."/>
            <person name="Lee K.-E."/>
            <person name="Park S.-J."/>
        </authorList>
    </citation>
    <scope>NUCLEOTIDE SEQUENCE</scope>
    <source>
        <strain evidence="1">YSM-43</strain>
    </source>
</reference>
<evidence type="ECO:0008006" key="3">
    <source>
        <dbReference type="Google" id="ProtNLM"/>
    </source>
</evidence>
<dbReference type="InterPro" id="IPR025921">
    <property type="entry name" value="HmuY"/>
</dbReference>
<dbReference type="Proteomes" id="UP000830454">
    <property type="component" value="Chromosome"/>
</dbReference>
<accession>A0ABY4HQ24</accession>
<dbReference type="EMBL" id="CP090145">
    <property type="protein sequence ID" value="UOX34980.1"/>
    <property type="molecule type" value="Genomic_DNA"/>
</dbReference>
<organism evidence="1 2">
    <name type="scientific">Flavobacterium sediminilitoris</name>
    <dbReference type="NCBI Taxonomy" id="2024526"/>
    <lineage>
        <taxon>Bacteria</taxon>
        <taxon>Pseudomonadati</taxon>
        <taxon>Bacteroidota</taxon>
        <taxon>Flavobacteriia</taxon>
        <taxon>Flavobacteriales</taxon>
        <taxon>Flavobacteriaceae</taxon>
        <taxon>Flavobacterium</taxon>
    </lineage>
</organism>
<evidence type="ECO:0000313" key="1">
    <source>
        <dbReference type="EMBL" id="UOX34980.1"/>
    </source>
</evidence>
<proteinExistence type="predicted"/>
<dbReference type="RefSeq" id="WP_246918118.1">
    <property type="nucleotide sequence ID" value="NZ_CP090145.1"/>
</dbReference>
<dbReference type="Pfam" id="PF14064">
    <property type="entry name" value="HmuY"/>
    <property type="match status" value="2"/>
</dbReference>
<protein>
    <recommendedName>
        <fullName evidence="3">Heme-binding HmuY-like protein</fullName>
    </recommendedName>
</protein>
<name>A0ABY4HQ24_9FLAO</name>
<sequence>MKKNVFLFLSIIALSILGCSKDDDAETLSTIQAAFMNPEVNLSSTETTVNIAFSSAATSAGTITLNVTPTNVSNGIDFSTNPAITGTTITVPFNSGATNTSFTFTKIIEAIEGETKNVKFTIASTSLSNIEIPSTTNYTQLNFNETAITANTTIAENGGNNLPNQVYIDLSSGTETAISRTSWELGFHSGNEFRVVLNPAINKLAVKQLATTNIDEVQAEDPNVTTGNYIPSGSIYIDNPYGNLSGTSIAEISSVDSENKVYLVNLGQDVSTTTASGTGTALTGDDRGWKKIRILRSGNNYKLQYANIDATTHNEVIISKNAAFNHTFYSLITNNIVTAEPEKDKWDLNITPFMNYTQYNGENVSYFFSDVVITNALAGTAVYSVSTTDFSYTDFNINNVNSTNFSTNEAKDRRAIGSNWRSTYPAPSVKTNLFYVLKDTAGNIYKIKFTSMLNNASERGTTTFEYSKLN</sequence>
<gene>
    <name evidence="1" type="ORF">LXD69_05575</name>
</gene>
<reference evidence="1" key="2">
    <citation type="submission" date="2022-04" db="EMBL/GenBank/DDBJ databases">
        <title>Complete Genome Sequence of Flavobacterium sediminilitoris YSM-43, Isolated from a Tidal Sediment.</title>
        <authorList>
            <person name="Lee P.A."/>
        </authorList>
    </citation>
    <scope>NUCLEOTIDE SEQUENCE</scope>
    <source>
        <strain evidence="1">YSM-43</strain>
    </source>
</reference>
<dbReference type="PROSITE" id="PS51257">
    <property type="entry name" value="PROKAR_LIPOPROTEIN"/>
    <property type="match status" value="1"/>
</dbReference>
<dbReference type="CDD" id="cd12105">
    <property type="entry name" value="HmuY"/>
    <property type="match status" value="1"/>
</dbReference>
<evidence type="ECO:0000313" key="2">
    <source>
        <dbReference type="Proteomes" id="UP000830454"/>
    </source>
</evidence>